<dbReference type="KEGG" id="mgad:MGAD_53850"/>
<evidence type="ECO:0000313" key="1">
    <source>
        <dbReference type="EMBL" id="BBZ21050.1"/>
    </source>
</evidence>
<gene>
    <name evidence="1" type="ORF">MGAD_53850</name>
</gene>
<dbReference type="EMBL" id="AP022608">
    <property type="protein sequence ID" value="BBZ21050.1"/>
    <property type="molecule type" value="Genomic_DNA"/>
</dbReference>
<name>A0A7I7WVC4_MYCGU</name>
<proteinExistence type="predicted"/>
<reference evidence="1 2" key="1">
    <citation type="journal article" date="2019" name="Emerg. Microbes Infect.">
        <title>Comprehensive subspecies identification of 175 nontuberculous mycobacteria species based on 7547 genomic profiles.</title>
        <authorList>
            <person name="Matsumoto Y."/>
            <person name="Kinjo T."/>
            <person name="Motooka D."/>
            <person name="Nabeya D."/>
            <person name="Jung N."/>
            <person name="Uechi K."/>
            <person name="Horii T."/>
            <person name="Iida T."/>
            <person name="Fujita J."/>
            <person name="Nakamura S."/>
        </authorList>
    </citation>
    <scope>NUCLEOTIDE SEQUENCE [LARGE SCALE GENOMIC DNA]</scope>
    <source>
        <strain evidence="1 2">JCM 12688</strain>
    </source>
</reference>
<dbReference type="Proteomes" id="UP000466187">
    <property type="component" value="Chromosome"/>
</dbReference>
<sequence>MAHVSRRFVNPVENRLQASSEDIDSADQVRIVEIEVDRTREFTNARHSKLQQNKVVRIERMTDSHGTVDPCLPELSEPSGRLRPPRRELLKDLVRQLVIDTSEELCENGEYYGAPRRRFPDHAVNHTCAV</sequence>
<protein>
    <submittedName>
        <fullName evidence="1">Uncharacterized protein</fullName>
    </submittedName>
</protein>
<organism evidence="1 2">
    <name type="scientific">Mycolicibacterium gadium</name>
    <name type="common">Mycobacterium gadium</name>
    <dbReference type="NCBI Taxonomy" id="1794"/>
    <lineage>
        <taxon>Bacteria</taxon>
        <taxon>Bacillati</taxon>
        <taxon>Actinomycetota</taxon>
        <taxon>Actinomycetes</taxon>
        <taxon>Mycobacteriales</taxon>
        <taxon>Mycobacteriaceae</taxon>
        <taxon>Mycolicibacterium</taxon>
    </lineage>
</organism>
<evidence type="ECO:0000313" key="2">
    <source>
        <dbReference type="Proteomes" id="UP000466187"/>
    </source>
</evidence>
<accession>A0A7I7WVC4</accession>
<dbReference type="AlphaFoldDB" id="A0A7I7WVC4"/>